<sequence length="177" mass="19602">MDQGLAAVLGAFVGVVGTTATAVFTGRYMRQQAQDQAHIDHARWRREIRQETYAAMLVPITEARAVAREASRALIREDTDAEVESLLGQLEELIQTIRASCARLYLEGPIEVVRAGDAVLRKLRVVDNNLVTWKDSRVSSSEHPAEYIERHTIKAAEVASSVNWFTHEASKALDSTG</sequence>
<proteinExistence type="predicted"/>
<evidence type="ECO:0000313" key="1">
    <source>
        <dbReference type="EMBL" id="MCQ8835803.1"/>
    </source>
</evidence>
<dbReference type="AlphaFoldDB" id="A0A9X2M5I8"/>
<dbReference type="RefSeq" id="WP_257635916.1">
    <property type="nucleotide sequence ID" value="NZ_JANIIC010000093.1"/>
</dbReference>
<evidence type="ECO:0000313" key="2">
    <source>
        <dbReference type="Proteomes" id="UP001142400"/>
    </source>
</evidence>
<comment type="caution">
    <text evidence="1">The sequence shown here is derived from an EMBL/GenBank/DDBJ whole genome shotgun (WGS) entry which is preliminary data.</text>
</comment>
<keyword evidence="2" id="KW-1185">Reference proteome</keyword>
<organism evidence="1 2">
    <name type="scientific">Streptomyces malaysiensis subsp. samsunensis</name>
    <dbReference type="NCBI Taxonomy" id="459658"/>
    <lineage>
        <taxon>Bacteria</taxon>
        <taxon>Bacillati</taxon>
        <taxon>Actinomycetota</taxon>
        <taxon>Actinomycetes</taxon>
        <taxon>Kitasatosporales</taxon>
        <taxon>Streptomycetaceae</taxon>
        <taxon>Streptomyces</taxon>
        <taxon>Streptomyces violaceusniger group</taxon>
    </lineage>
</organism>
<name>A0A9X2M5I8_STRMQ</name>
<dbReference type="Proteomes" id="UP001142400">
    <property type="component" value="Unassembled WGS sequence"/>
</dbReference>
<reference evidence="1" key="1">
    <citation type="submission" date="2022-06" db="EMBL/GenBank/DDBJ databases">
        <title>WGS of actinobacteria.</title>
        <authorList>
            <person name="Thawai C."/>
        </authorList>
    </citation>
    <scope>NUCLEOTIDE SEQUENCE</scope>
    <source>
        <strain evidence="1">DSM 42010</strain>
    </source>
</reference>
<accession>A0A9X2M5I8</accession>
<dbReference type="EMBL" id="JANIIC010000093">
    <property type="protein sequence ID" value="MCQ8835803.1"/>
    <property type="molecule type" value="Genomic_DNA"/>
</dbReference>
<gene>
    <name evidence="1" type="ORF">NQU54_44030</name>
</gene>
<protein>
    <submittedName>
        <fullName evidence="1">Uncharacterized protein</fullName>
    </submittedName>
</protein>